<evidence type="ECO:0000256" key="2">
    <source>
        <dbReference type="ARBA" id="ARBA00022801"/>
    </source>
</evidence>
<dbReference type="SUPFAM" id="SSF88713">
    <property type="entry name" value="Glycoside hydrolase/deacetylase"/>
    <property type="match status" value="1"/>
</dbReference>
<dbReference type="Proteomes" id="UP000831787">
    <property type="component" value="Chromosome"/>
</dbReference>
<dbReference type="InterPro" id="IPR050248">
    <property type="entry name" value="Polysacc_deacetylase_ArnD"/>
</dbReference>
<dbReference type="PROSITE" id="PS51677">
    <property type="entry name" value="NODB"/>
    <property type="match status" value="1"/>
</dbReference>
<dbReference type="Pfam" id="PF01522">
    <property type="entry name" value="Polysacc_deac_1"/>
    <property type="match status" value="1"/>
</dbReference>
<reference evidence="6 7" key="1">
    <citation type="submission" date="2022-04" db="EMBL/GenBank/DDBJ databases">
        <title>Halobacillus sp. isolated from saltern.</title>
        <authorList>
            <person name="Won M."/>
            <person name="Lee C.-M."/>
            <person name="Woen H.-Y."/>
            <person name="Kwon S.-W."/>
        </authorList>
    </citation>
    <scope>NUCLEOTIDE SEQUENCE [LARGE SCALE GENOMIC DNA]</scope>
    <source>
        <strain evidence="6 7">SSBR10-3</strain>
    </source>
</reference>
<dbReference type="PANTHER" id="PTHR10587">
    <property type="entry name" value="GLYCOSYL TRANSFERASE-RELATED"/>
    <property type="match status" value="1"/>
</dbReference>
<keyword evidence="1" id="KW-0479">Metal-binding</keyword>
<proteinExistence type="predicted"/>
<dbReference type="CDD" id="cd10917">
    <property type="entry name" value="CE4_NodB_like_6s_7s"/>
    <property type="match status" value="1"/>
</dbReference>
<name>A0ABY4EGJ4_9BACI</name>
<dbReference type="PANTHER" id="PTHR10587:SF133">
    <property type="entry name" value="CHITIN DEACETYLASE 1-RELATED"/>
    <property type="match status" value="1"/>
</dbReference>
<keyword evidence="7" id="KW-1185">Reference proteome</keyword>
<evidence type="ECO:0000256" key="4">
    <source>
        <dbReference type="SAM" id="SignalP"/>
    </source>
</evidence>
<evidence type="ECO:0000256" key="3">
    <source>
        <dbReference type="SAM" id="MobiDB-lite"/>
    </source>
</evidence>
<feature type="chain" id="PRO_5045464593" evidence="4">
    <location>
        <begin position="23"/>
        <end position="284"/>
    </location>
</feature>
<evidence type="ECO:0000256" key="1">
    <source>
        <dbReference type="ARBA" id="ARBA00022723"/>
    </source>
</evidence>
<evidence type="ECO:0000259" key="5">
    <source>
        <dbReference type="PROSITE" id="PS51677"/>
    </source>
</evidence>
<feature type="domain" description="NodB homology" evidence="5">
    <location>
        <begin position="96"/>
        <end position="276"/>
    </location>
</feature>
<organism evidence="6 7">
    <name type="scientific">Halobacillus salinarum</name>
    <dbReference type="NCBI Taxonomy" id="2932257"/>
    <lineage>
        <taxon>Bacteria</taxon>
        <taxon>Bacillati</taxon>
        <taxon>Bacillota</taxon>
        <taxon>Bacilli</taxon>
        <taxon>Bacillales</taxon>
        <taxon>Bacillaceae</taxon>
        <taxon>Halobacillus</taxon>
    </lineage>
</organism>
<dbReference type="Gene3D" id="3.20.20.370">
    <property type="entry name" value="Glycoside hydrolase/deacetylase"/>
    <property type="match status" value="1"/>
</dbReference>
<gene>
    <name evidence="6" type="ORF">MUN89_14730</name>
</gene>
<keyword evidence="4" id="KW-0732">Signal</keyword>
<evidence type="ECO:0000313" key="7">
    <source>
        <dbReference type="Proteomes" id="UP000831787"/>
    </source>
</evidence>
<protein>
    <submittedName>
        <fullName evidence="6">Polysaccharide deacetylase family protein</fullName>
    </submittedName>
</protein>
<keyword evidence="2" id="KW-0378">Hydrolase</keyword>
<feature type="compositionally biased region" description="Basic and acidic residues" evidence="3">
    <location>
        <begin position="42"/>
        <end position="76"/>
    </location>
</feature>
<sequence length="284" mass="32276">MKKWIGLIVLLLILGACSNAGGKGKETKTNEEPDTEVASNTNKDHEAEKADESKEANKDSEDQQAENKDSEKKTPEPEYQINENWFFKPIDDANPKVALLTFDDAPDEHAVQMAETLKKFNAPAIFFVNGHFINTPEGKEKLKKIHEMGFMIGNHTETHSSLPSLTKEEQKKEIVALNDKIEKIIGERPKFFRAPFGENTDYSKKLAAEENMLIMNWTYGYDWNKEYMDADKIADIMVNTPLLANGSNLLMHDRDWTAKALPRIIKGLRNKGYELLDPHLIKTP</sequence>
<dbReference type="PROSITE" id="PS51257">
    <property type="entry name" value="PROKAR_LIPOPROTEIN"/>
    <property type="match status" value="1"/>
</dbReference>
<dbReference type="EMBL" id="CP095073">
    <property type="protein sequence ID" value="UOQ43183.1"/>
    <property type="molecule type" value="Genomic_DNA"/>
</dbReference>
<feature type="region of interest" description="Disordered" evidence="3">
    <location>
        <begin position="20"/>
        <end position="81"/>
    </location>
</feature>
<dbReference type="RefSeq" id="WP_244708542.1">
    <property type="nucleotide sequence ID" value="NZ_CP095073.1"/>
</dbReference>
<evidence type="ECO:0000313" key="6">
    <source>
        <dbReference type="EMBL" id="UOQ43183.1"/>
    </source>
</evidence>
<feature type="signal peptide" evidence="4">
    <location>
        <begin position="1"/>
        <end position="22"/>
    </location>
</feature>
<dbReference type="InterPro" id="IPR002509">
    <property type="entry name" value="NODB_dom"/>
</dbReference>
<accession>A0ABY4EGJ4</accession>
<dbReference type="InterPro" id="IPR011330">
    <property type="entry name" value="Glyco_hydro/deAcase_b/a-brl"/>
</dbReference>